<comment type="cofactor">
    <cofactor evidence="1">
        <name>Mg(2+)</name>
        <dbReference type="ChEBI" id="CHEBI:18420"/>
    </cofactor>
</comment>
<dbReference type="PANTHER" id="PTHR43736:SF1">
    <property type="entry name" value="DIHYDRONEOPTERIN TRIPHOSPHATE DIPHOSPHATASE"/>
    <property type="match status" value="1"/>
</dbReference>
<dbReference type="GO" id="GO:0016787">
    <property type="term" value="F:hydrolase activity"/>
    <property type="evidence" value="ECO:0007669"/>
    <property type="project" value="UniProtKB-KW"/>
</dbReference>
<feature type="domain" description="Nudix hydrolase" evidence="4">
    <location>
        <begin position="3"/>
        <end position="146"/>
    </location>
</feature>
<dbReference type="Gene3D" id="3.90.79.10">
    <property type="entry name" value="Nucleoside Triphosphate Pyrophosphohydrolase"/>
    <property type="match status" value="1"/>
</dbReference>
<dbReference type="PRINTS" id="PR00502">
    <property type="entry name" value="NUDIXFAMILY"/>
</dbReference>
<dbReference type="PROSITE" id="PS51462">
    <property type="entry name" value="NUDIX"/>
    <property type="match status" value="1"/>
</dbReference>
<dbReference type="SUPFAM" id="SSF55811">
    <property type="entry name" value="Nudix"/>
    <property type="match status" value="1"/>
</dbReference>
<keyword evidence="6" id="KW-1185">Reference proteome</keyword>
<dbReference type="Pfam" id="PF00293">
    <property type="entry name" value="NUDIX"/>
    <property type="match status" value="1"/>
</dbReference>
<organism evidence="5 6">
    <name type="scientific">Jiella pacifica</name>
    <dbReference type="NCBI Taxonomy" id="2696469"/>
    <lineage>
        <taxon>Bacteria</taxon>
        <taxon>Pseudomonadati</taxon>
        <taxon>Pseudomonadota</taxon>
        <taxon>Alphaproteobacteria</taxon>
        <taxon>Hyphomicrobiales</taxon>
        <taxon>Aurantimonadaceae</taxon>
        <taxon>Jiella</taxon>
    </lineage>
</organism>
<reference evidence="5 6" key="1">
    <citation type="submission" date="2020-01" db="EMBL/GenBank/DDBJ databases">
        <title>Jiella pacifica sp. nov.</title>
        <authorList>
            <person name="Xue Z."/>
            <person name="Zhu S."/>
            <person name="Chen J."/>
            <person name="Yang J."/>
        </authorList>
    </citation>
    <scope>NUCLEOTIDE SEQUENCE [LARGE SCALE GENOMIC DNA]</scope>
    <source>
        <strain evidence="5 6">40Bstr34</strain>
    </source>
</reference>
<accession>A0A6N9T0A6</accession>
<keyword evidence="2 3" id="KW-0378">Hydrolase</keyword>
<protein>
    <submittedName>
        <fullName evidence="5">NUDIX domain-containing protein</fullName>
    </submittedName>
</protein>
<evidence type="ECO:0000256" key="1">
    <source>
        <dbReference type="ARBA" id="ARBA00001946"/>
    </source>
</evidence>
<evidence type="ECO:0000313" key="5">
    <source>
        <dbReference type="EMBL" id="NDW03476.1"/>
    </source>
</evidence>
<comment type="caution">
    <text evidence="5">The sequence shown here is derived from an EMBL/GenBank/DDBJ whole genome shotgun (WGS) entry which is preliminary data.</text>
</comment>
<dbReference type="InterPro" id="IPR020084">
    <property type="entry name" value="NUDIX_hydrolase_CS"/>
</dbReference>
<dbReference type="InterPro" id="IPR000086">
    <property type="entry name" value="NUDIX_hydrolase_dom"/>
</dbReference>
<sequence>MHLHFDETKVLVYARRGGTLLVFEEPDCPEVLTQVPGGTVEPGESPREAAFREFAEETGFEITAPLEELGIQEHRYQPHDRPVRHERHCFAFEAPADLPGEWTHVEGQPSQGDPVLFRLFWIPIEEARTRLGYGMAEMLSAPFFSPRPSRQQP</sequence>
<dbReference type="PANTHER" id="PTHR43736">
    <property type="entry name" value="ADP-RIBOSE PYROPHOSPHATASE"/>
    <property type="match status" value="1"/>
</dbReference>
<dbReference type="EMBL" id="JAAAMG010000002">
    <property type="protein sequence ID" value="NDW03476.1"/>
    <property type="molecule type" value="Genomic_DNA"/>
</dbReference>
<gene>
    <name evidence="5" type="ORF">GTK09_03470</name>
</gene>
<dbReference type="Proteomes" id="UP000469011">
    <property type="component" value="Unassembled WGS sequence"/>
</dbReference>
<evidence type="ECO:0000256" key="3">
    <source>
        <dbReference type="RuleBase" id="RU003476"/>
    </source>
</evidence>
<comment type="similarity">
    <text evidence="3">Belongs to the Nudix hydrolase family.</text>
</comment>
<proteinExistence type="inferred from homology"/>
<dbReference type="AlphaFoldDB" id="A0A6N9T0A6"/>
<evidence type="ECO:0000313" key="6">
    <source>
        <dbReference type="Proteomes" id="UP000469011"/>
    </source>
</evidence>
<evidence type="ECO:0000259" key="4">
    <source>
        <dbReference type="PROSITE" id="PS51462"/>
    </source>
</evidence>
<dbReference type="PROSITE" id="PS00893">
    <property type="entry name" value="NUDIX_BOX"/>
    <property type="match status" value="1"/>
</dbReference>
<dbReference type="InterPro" id="IPR020476">
    <property type="entry name" value="Nudix_hydrolase"/>
</dbReference>
<dbReference type="CDD" id="cd04663">
    <property type="entry name" value="NUDIX_Hydrolase"/>
    <property type="match status" value="1"/>
</dbReference>
<dbReference type="InterPro" id="IPR015797">
    <property type="entry name" value="NUDIX_hydrolase-like_dom_sf"/>
</dbReference>
<evidence type="ECO:0000256" key="2">
    <source>
        <dbReference type="ARBA" id="ARBA00022801"/>
    </source>
</evidence>
<name>A0A6N9T0A6_9HYPH</name>